<evidence type="ECO:0000256" key="2">
    <source>
        <dbReference type="ARBA" id="ARBA00022679"/>
    </source>
</evidence>
<dbReference type="GO" id="GO:0008260">
    <property type="term" value="F:succinyl-CoA:3-oxo-acid CoA-transferase activity"/>
    <property type="evidence" value="ECO:0007669"/>
    <property type="project" value="UniProtKB-EC"/>
</dbReference>
<dbReference type="SUPFAM" id="SSF100950">
    <property type="entry name" value="NagB/RpiA/CoA transferase-like"/>
    <property type="match status" value="1"/>
</dbReference>
<dbReference type="Gene3D" id="3.40.1080.10">
    <property type="entry name" value="Glutaconate Coenzyme A-transferase"/>
    <property type="match status" value="1"/>
</dbReference>
<dbReference type="PANTHER" id="PTHR13707">
    <property type="entry name" value="KETOACID-COENZYME A TRANSFERASE"/>
    <property type="match status" value="1"/>
</dbReference>
<dbReference type="InterPro" id="IPR012791">
    <property type="entry name" value="3-oxoacid_CoA-transf_B"/>
</dbReference>
<dbReference type="EMBL" id="CP001982">
    <property type="protein sequence ID" value="ADF40859.1"/>
    <property type="molecule type" value="Genomic_DNA"/>
</dbReference>
<dbReference type="Pfam" id="PF01144">
    <property type="entry name" value="CoA_trans"/>
    <property type="match status" value="1"/>
</dbReference>
<sequence>MEMGLGIDIRHRIAKRAAAEIKNGMIVNLGIGIPSLIPNYVPSAVHVMFHAENGILGLGSSPPLGEEDENVCNAAGYPTTTVQGASYCDSATAFAMIRKGYVDMTILGALEVSEKGDLANWIVPGKRVPGMGGAMELAQKAKKVIVLMNHTSKTGEPKLVKTCSLPLTASGCVGLVITDRAVFKVEKDALLLTELMSPYTVEDILSSTEATVRLSDQLITIP</sequence>
<comment type="similarity">
    <text evidence="1">Belongs to the 3-oxoacid CoA-transferase subunit B family.</text>
</comment>
<dbReference type="Proteomes" id="UP000002365">
    <property type="component" value="Chromosome"/>
</dbReference>
<dbReference type="KEGG" id="bmd:BMD_4028"/>
<dbReference type="HOGENOM" id="CLU_019942_4_1_9"/>
<evidence type="ECO:0000313" key="4">
    <source>
        <dbReference type="Proteomes" id="UP000002365"/>
    </source>
</evidence>
<dbReference type="EC" id="2.8.3.5" evidence="3"/>
<evidence type="ECO:0000313" key="3">
    <source>
        <dbReference type="EMBL" id="ADF40859.1"/>
    </source>
</evidence>
<accession>D5DJG7</accession>
<name>D5DJG7_PRIM3</name>
<dbReference type="InterPro" id="IPR037171">
    <property type="entry name" value="NagB/RpiA_transferase-like"/>
</dbReference>
<dbReference type="PANTHER" id="PTHR13707:SF60">
    <property type="entry name" value="ACETATE COA-TRANSFERASE SUBUNIT ALPHA"/>
    <property type="match status" value="1"/>
</dbReference>
<protein>
    <submittedName>
        <fullName evidence="3">3-oxoacid CoA-transferase, B subunit family protein</fullName>
        <ecNumber evidence="3">2.8.3.5</ecNumber>
    </submittedName>
</protein>
<dbReference type="InterPro" id="IPR004165">
    <property type="entry name" value="CoA_trans_fam_I"/>
</dbReference>
<keyword evidence="2 3" id="KW-0808">Transferase</keyword>
<dbReference type="AlphaFoldDB" id="D5DJG7"/>
<dbReference type="SMART" id="SM00882">
    <property type="entry name" value="CoA_trans"/>
    <property type="match status" value="1"/>
</dbReference>
<gene>
    <name evidence="3" type="ordered locus">BMD_4028</name>
</gene>
<dbReference type="NCBIfam" id="TIGR02428">
    <property type="entry name" value="pcaJ_scoB_fam"/>
    <property type="match status" value="1"/>
</dbReference>
<evidence type="ECO:0000256" key="1">
    <source>
        <dbReference type="ARBA" id="ARBA00007047"/>
    </source>
</evidence>
<organism evidence="3 4">
    <name type="scientific">Priestia megaterium (strain DSM 319 / IMG 1521)</name>
    <name type="common">Bacillus megaterium</name>
    <dbReference type="NCBI Taxonomy" id="592022"/>
    <lineage>
        <taxon>Bacteria</taxon>
        <taxon>Bacillati</taxon>
        <taxon>Bacillota</taxon>
        <taxon>Bacilli</taxon>
        <taxon>Bacillales</taxon>
        <taxon>Bacillaceae</taxon>
        <taxon>Priestia</taxon>
    </lineage>
</organism>
<proteinExistence type="inferred from homology"/>
<reference evidence="3 4" key="1">
    <citation type="journal article" date="2011" name="J. Bacteriol.">
        <title>Genome sequences of the biotechnologically important Bacillus megaterium strains QM B1551 and DSM319.</title>
        <authorList>
            <person name="Eppinger M."/>
            <person name="Bunk B."/>
            <person name="Johns M.A."/>
            <person name="Edirisinghe J.N."/>
            <person name="Kutumbaka K.K."/>
            <person name="Koenig S.S."/>
            <person name="Huot Creasy H."/>
            <person name="Rosovitz M.J."/>
            <person name="Riley D.R."/>
            <person name="Daugherty S."/>
            <person name="Martin M."/>
            <person name="Elbourne L.D."/>
            <person name="Paulsen I."/>
            <person name="Biedendieck R."/>
            <person name="Braun C."/>
            <person name="Grayburn S."/>
            <person name="Dhingra S."/>
            <person name="Lukyanchuk V."/>
            <person name="Ball B."/>
            <person name="Ul-Qamar R."/>
            <person name="Seibel J."/>
            <person name="Bremer E."/>
            <person name="Jahn D."/>
            <person name="Ravel J."/>
            <person name="Vary P.S."/>
        </authorList>
    </citation>
    <scope>NUCLEOTIDE SEQUENCE [LARGE SCALE GENOMIC DNA]</scope>
    <source>
        <strain evidence="4">DSM 319 / IMG 1521</strain>
    </source>
</reference>